<keyword evidence="2" id="KW-1185">Reference proteome</keyword>
<dbReference type="EMBL" id="RAWK01000251">
    <property type="protein sequence ID" value="RKH57134.1"/>
    <property type="molecule type" value="Genomic_DNA"/>
</dbReference>
<organism evidence="1 2">
    <name type="scientific">Corallococcus aberystwythensis</name>
    <dbReference type="NCBI Taxonomy" id="2316722"/>
    <lineage>
        <taxon>Bacteria</taxon>
        <taxon>Pseudomonadati</taxon>
        <taxon>Myxococcota</taxon>
        <taxon>Myxococcia</taxon>
        <taxon>Myxococcales</taxon>
        <taxon>Cystobacterineae</taxon>
        <taxon>Myxococcaceae</taxon>
        <taxon>Corallococcus</taxon>
    </lineage>
</organism>
<comment type="caution">
    <text evidence="1">The sequence shown here is derived from an EMBL/GenBank/DDBJ whole genome shotgun (WGS) entry which is preliminary data.</text>
</comment>
<dbReference type="InterPro" id="IPR023393">
    <property type="entry name" value="START-like_dom_sf"/>
</dbReference>
<dbReference type="Gene3D" id="3.30.530.20">
    <property type="match status" value="1"/>
</dbReference>
<protein>
    <recommendedName>
        <fullName evidence="3">SRPBCC family protein</fullName>
    </recommendedName>
</protein>
<proteinExistence type="predicted"/>
<accession>A0A3A8Q187</accession>
<dbReference type="Proteomes" id="UP000267003">
    <property type="component" value="Unassembled WGS sequence"/>
</dbReference>
<evidence type="ECO:0000313" key="2">
    <source>
        <dbReference type="Proteomes" id="UP000267003"/>
    </source>
</evidence>
<evidence type="ECO:0008006" key="3">
    <source>
        <dbReference type="Google" id="ProtNLM"/>
    </source>
</evidence>
<name>A0A3A8Q187_9BACT</name>
<dbReference type="SUPFAM" id="SSF55961">
    <property type="entry name" value="Bet v1-like"/>
    <property type="match status" value="1"/>
</dbReference>
<sequence length="74" mass="7848">MQTVFTLAPVEGGTRVSWRMEGENTLMGKALSLVENMDTMLGRDFEKGLANLDAAARSGTQSARADTAMPASAL</sequence>
<dbReference type="OrthoDB" id="9807923at2"/>
<reference evidence="2" key="1">
    <citation type="submission" date="2018-09" db="EMBL/GenBank/DDBJ databases">
        <authorList>
            <person name="Livingstone P.G."/>
            <person name="Whitworth D.E."/>
        </authorList>
    </citation>
    <scope>NUCLEOTIDE SEQUENCE [LARGE SCALE GENOMIC DNA]</scope>
    <source>
        <strain evidence="2">AB050A</strain>
    </source>
</reference>
<evidence type="ECO:0000313" key="1">
    <source>
        <dbReference type="EMBL" id="RKH57134.1"/>
    </source>
</evidence>
<dbReference type="AlphaFoldDB" id="A0A3A8Q187"/>
<gene>
    <name evidence="1" type="ORF">D7W81_32040</name>
</gene>